<dbReference type="InterPro" id="IPR036069">
    <property type="entry name" value="DUF34/NIF3_sf"/>
</dbReference>
<dbReference type="EMBL" id="QWVT01000025">
    <property type="protein sequence ID" value="RID83601.1"/>
    <property type="molecule type" value="Genomic_DNA"/>
</dbReference>
<dbReference type="PANTHER" id="PTHR13799:SF14">
    <property type="entry name" value="GTP CYCLOHYDROLASE 1 TYPE 2 HOMOLOG"/>
    <property type="match status" value="1"/>
</dbReference>
<feature type="binding site" evidence="4">
    <location>
        <position position="220"/>
    </location>
    <ligand>
        <name>a divalent metal cation</name>
        <dbReference type="ChEBI" id="CHEBI:60240"/>
        <label>1</label>
    </ligand>
</feature>
<dbReference type="GO" id="GO:0005737">
    <property type="term" value="C:cytoplasm"/>
    <property type="evidence" value="ECO:0007669"/>
    <property type="project" value="TreeGrafter"/>
</dbReference>
<dbReference type="InterPro" id="IPR002678">
    <property type="entry name" value="DUF34/NIF3"/>
</dbReference>
<dbReference type="PANTHER" id="PTHR13799">
    <property type="entry name" value="NGG1 INTERACTING FACTOR 3"/>
    <property type="match status" value="1"/>
</dbReference>
<gene>
    <name evidence="5" type="ORF">D1970_15370</name>
</gene>
<proteinExistence type="inferred from homology"/>
<comment type="similarity">
    <text evidence="1">Belongs to the GTP cyclohydrolase I type 2/NIF3 family.</text>
</comment>
<evidence type="ECO:0000256" key="1">
    <source>
        <dbReference type="ARBA" id="ARBA00006964"/>
    </source>
</evidence>
<sequence length="252" mass="28761">MDFKLFDESIYKLFGKDLLEEFNDDYGYTYKAERPIGKIGYATNLSIETIEEAVKQGVDLMITHHDAWDFIYGLREACLAKLQKHGISSFWIHGPLDFVSFGTCTSLMDKLDINRIIQFSFYENGDIPGIGEFDKSIEFDALIKRMSVKLEEPVRFWRNSEKKVRRVGVLTGAGHTTNHLKYAVEKGCDTYITGEATLYSIQYAQFAGLNLIAGSHTFTEIFGVASLAGKLKEIDQNIEVVELKEMHFEHNR</sequence>
<organism evidence="5 6">
    <name type="scientific">Mesobacillus zeae</name>
    <dbReference type="NCBI Taxonomy" id="1917180"/>
    <lineage>
        <taxon>Bacteria</taxon>
        <taxon>Bacillati</taxon>
        <taxon>Bacillota</taxon>
        <taxon>Bacilli</taxon>
        <taxon>Bacillales</taxon>
        <taxon>Bacillaceae</taxon>
        <taxon>Mesobacillus</taxon>
    </lineage>
</organism>
<dbReference type="Proteomes" id="UP000265816">
    <property type="component" value="Unassembled WGS sequence"/>
</dbReference>
<feature type="binding site" evidence="4">
    <location>
        <position position="65"/>
    </location>
    <ligand>
        <name>a divalent metal cation</name>
        <dbReference type="ChEBI" id="CHEBI:60240"/>
        <label>1</label>
    </ligand>
</feature>
<dbReference type="SUPFAM" id="SSF102705">
    <property type="entry name" value="NIF3 (NGG1p interacting factor 3)-like"/>
    <property type="match status" value="1"/>
</dbReference>
<evidence type="ECO:0000256" key="3">
    <source>
        <dbReference type="ARBA" id="ARBA00022723"/>
    </source>
</evidence>
<dbReference type="Gene3D" id="3.40.1390.30">
    <property type="entry name" value="NIF3 (NGG1p interacting factor 3)-like"/>
    <property type="match status" value="2"/>
</dbReference>
<evidence type="ECO:0000256" key="4">
    <source>
        <dbReference type="PIRSR" id="PIRSR602678-1"/>
    </source>
</evidence>
<protein>
    <recommendedName>
        <fullName evidence="2">GTP cyclohydrolase 1 type 2 homolog</fullName>
    </recommendedName>
</protein>
<dbReference type="RefSeq" id="WP_119113763.1">
    <property type="nucleotide sequence ID" value="NZ_CBCSEO010000042.1"/>
</dbReference>
<dbReference type="GO" id="GO:0046872">
    <property type="term" value="F:metal ion binding"/>
    <property type="evidence" value="ECO:0007669"/>
    <property type="project" value="UniProtKB-KW"/>
</dbReference>
<dbReference type="Pfam" id="PF01784">
    <property type="entry name" value="DUF34_NIF3"/>
    <property type="match status" value="1"/>
</dbReference>
<keyword evidence="6" id="KW-1185">Reference proteome</keyword>
<name>A0A398B1R6_9BACI</name>
<evidence type="ECO:0000313" key="6">
    <source>
        <dbReference type="Proteomes" id="UP000265816"/>
    </source>
</evidence>
<dbReference type="AlphaFoldDB" id="A0A398B1R6"/>
<dbReference type="OrthoDB" id="9792792at2"/>
<keyword evidence="3 4" id="KW-0479">Metal-binding</keyword>
<feature type="binding site" evidence="4">
    <location>
        <position position="97"/>
    </location>
    <ligand>
        <name>a divalent metal cation</name>
        <dbReference type="ChEBI" id="CHEBI:60240"/>
        <label>1</label>
    </ligand>
</feature>
<evidence type="ECO:0000313" key="5">
    <source>
        <dbReference type="EMBL" id="RID83601.1"/>
    </source>
</evidence>
<comment type="caution">
    <text evidence="5">The sequence shown here is derived from an EMBL/GenBank/DDBJ whole genome shotgun (WGS) entry which is preliminary data.</text>
</comment>
<feature type="binding site" evidence="4">
    <location>
        <position position="216"/>
    </location>
    <ligand>
        <name>a divalent metal cation</name>
        <dbReference type="ChEBI" id="CHEBI:60240"/>
        <label>1</label>
    </ligand>
</feature>
<reference evidence="5 6" key="1">
    <citation type="submission" date="2018-08" db="EMBL/GenBank/DDBJ databases">
        <title>Bacillus jemisoniae sp. nov., Bacillus chryseoplanitiae sp. nov., Bacillus resnikiae sp. nov., and Bacillus frankliniae sp. nov., isolated from Viking spacecraft and associated surfaces.</title>
        <authorList>
            <person name="Seuylemezian A."/>
            <person name="Vaishampayan P."/>
        </authorList>
    </citation>
    <scope>NUCLEOTIDE SEQUENCE [LARGE SCALE GENOMIC DNA]</scope>
    <source>
        <strain evidence="5 6">JJ-247</strain>
    </source>
</reference>
<accession>A0A398B1R6</accession>
<feature type="binding site" evidence="4">
    <location>
        <position position="64"/>
    </location>
    <ligand>
        <name>a divalent metal cation</name>
        <dbReference type="ChEBI" id="CHEBI:60240"/>
        <label>2</label>
    </ligand>
</feature>
<evidence type="ECO:0000256" key="2">
    <source>
        <dbReference type="ARBA" id="ARBA00022112"/>
    </source>
</evidence>